<evidence type="ECO:0000256" key="5">
    <source>
        <dbReference type="ARBA" id="ARBA00022989"/>
    </source>
</evidence>
<feature type="transmembrane region" description="Helical" evidence="9">
    <location>
        <begin position="219"/>
        <end position="243"/>
    </location>
</feature>
<keyword evidence="7" id="KW-0547">Nucleotide-binding</keyword>
<dbReference type="GO" id="GO:0004672">
    <property type="term" value="F:protein kinase activity"/>
    <property type="evidence" value="ECO:0007669"/>
    <property type="project" value="InterPro"/>
</dbReference>
<dbReference type="PROSITE" id="PS00107">
    <property type="entry name" value="PROTEIN_KINASE_ATP"/>
    <property type="match status" value="1"/>
</dbReference>
<dbReference type="InterPro" id="IPR046959">
    <property type="entry name" value="PRK1-6/SRF4-like"/>
</dbReference>
<evidence type="ECO:0000256" key="2">
    <source>
        <dbReference type="ARBA" id="ARBA00022614"/>
    </source>
</evidence>
<dbReference type="PANTHER" id="PTHR48007">
    <property type="entry name" value="LEUCINE-RICH REPEAT RECEPTOR-LIKE PROTEIN KINASE PXC1"/>
    <property type="match status" value="1"/>
</dbReference>
<evidence type="ECO:0000256" key="6">
    <source>
        <dbReference type="ARBA" id="ARBA00023136"/>
    </source>
</evidence>
<dbReference type="Gene3D" id="1.10.510.10">
    <property type="entry name" value="Transferase(Phosphotransferase) domain 1"/>
    <property type="match status" value="1"/>
</dbReference>
<organism evidence="11 12">
    <name type="scientific">Amborella trichopoda</name>
    <dbReference type="NCBI Taxonomy" id="13333"/>
    <lineage>
        <taxon>Eukaryota</taxon>
        <taxon>Viridiplantae</taxon>
        <taxon>Streptophyta</taxon>
        <taxon>Embryophyta</taxon>
        <taxon>Tracheophyta</taxon>
        <taxon>Spermatophyta</taxon>
        <taxon>Magnoliopsida</taxon>
        <taxon>Amborellales</taxon>
        <taxon>Amborellaceae</taxon>
        <taxon>Amborella</taxon>
    </lineage>
</organism>
<comment type="subcellular location">
    <subcellularLocation>
        <location evidence="1">Membrane</location>
    </subcellularLocation>
</comment>
<name>W1NFI4_AMBTC</name>
<evidence type="ECO:0000256" key="7">
    <source>
        <dbReference type="PROSITE-ProRule" id="PRU10141"/>
    </source>
</evidence>
<dbReference type="SUPFAM" id="SSF56112">
    <property type="entry name" value="Protein kinase-like (PK-like)"/>
    <property type="match status" value="1"/>
</dbReference>
<dbReference type="AlphaFoldDB" id="W1NFI4"/>
<dbReference type="InterPro" id="IPR000719">
    <property type="entry name" value="Prot_kinase_dom"/>
</dbReference>
<feature type="compositionally biased region" description="Acidic residues" evidence="8">
    <location>
        <begin position="559"/>
        <end position="571"/>
    </location>
</feature>
<dbReference type="HOGENOM" id="CLU_000288_92_6_1"/>
<keyword evidence="2" id="KW-0433">Leucine-rich repeat</keyword>
<dbReference type="InterPro" id="IPR001611">
    <property type="entry name" value="Leu-rich_rpt"/>
</dbReference>
<evidence type="ECO:0000256" key="9">
    <source>
        <dbReference type="SAM" id="Phobius"/>
    </source>
</evidence>
<dbReference type="KEGG" id="atr:18421977"/>
<evidence type="ECO:0000256" key="4">
    <source>
        <dbReference type="ARBA" id="ARBA00022737"/>
    </source>
</evidence>
<dbReference type="Gene3D" id="3.30.200.20">
    <property type="entry name" value="Phosphorylase Kinase, domain 1"/>
    <property type="match status" value="1"/>
</dbReference>
<keyword evidence="3 9" id="KW-0812">Transmembrane</keyword>
<dbReference type="InterPro" id="IPR001245">
    <property type="entry name" value="Ser-Thr/Tyr_kinase_cat_dom"/>
</dbReference>
<protein>
    <recommendedName>
        <fullName evidence="10">Protein kinase domain-containing protein</fullName>
    </recommendedName>
</protein>
<proteinExistence type="predicted"/>
<keyword evidence="7" id="KW-0067">ATP-binding</keyword>
<reference evidence="12" key="1">
    <citation type="journal article" date="2013" name="Science">
        <title>The Amborella genome and the evolution of flowering plants.</title>
        <authorList>
            <consortium name="Amborella Genome Project"/>
        </authorList>
    </citation>
    <scope>NUCLEOTIDE SEQUENCE [LARGE SCALE GENOMIC DNA]</scope>
</reference>
<gene>
    <name evidence="11" type="ORF">AMTR_s00010p00195960</name>
</gene>
<dbReference type="GO" id="GO:0016020">
    <property type="term" value="C:membrane"/>
    <property type="evidence" value="ECO:0007669"/>
    <property type="project" value="UniProtKB-SubCell"/>
</dbReference>
<feature type="domain" description="Protein kinase" evidence="10">
    <location>
        <begin position="289"/>
        <end position="559"/>
    </location>
</feature>
<evidence type="ECO:0000256" key="1">
    <source>
        <dbReference type="ARBA" id="ARBA00004370"/>
    </source>
</evidence>
<evidence type="ECO:0000256" key="8">
    <source>
        <dbReference type="SAM" id="MobiDB-lite"/>
    </source>
</evidence>
<dbReference type="PANTHER" id="PTHR48007:SF43">
    <property type="entry name" value="POLLEN RECEPTOR-LIKE KINASE 4"/>
    <property type="match status" value="1"/>
</dbReference>
<keyword evidence="4" id="KW-0677">Repeat</keyword>
<dbReference type="eggNOG" id="ENOG502QRAJ">
    <property type="taxonomic scope" value="Eukaryota"/>
</dbReference>
<feature type="compositionally biased region" description="Basic and acidic residues" evidence="8">
    <location>
        <begin position="254"/>
        <end position="272"/>
    </location>
</feature>
<keyword evidence="12" id="KW-1185">Reference proteome</keyword>
<dbReference type="InterPro" id="IPR017441">
    <property type="entry name" value="Protein_kinase_ATP_BS"/>
</dbReference>
<dbReference type="Pfam" id="PF00560">
    <property type="entry name" value="LRR_1"/>
    <property type="match status" value="2"/>
</dbReference>
<evidence type="ECO:0000313" key="11">
    <source>
        <dbReference type="EMBL" id="ERM94203.1"/>
    </source>
</evidence>
<feature type="region of interest" description="Disordered" evidence="8">
    <location>
        <begin position="559"/>
        <end position="602"/>
    </location>
</feature>
<sequence length="602" mass="66979">MADSEPKETEALFALKDTFNNSFLNEHWNGLPCFENTSHWYGISCINGTVTGVVVENFRLSGVIKPDALFNLTNLEVISFMNNSISGNIMDFSYNPKLVSTDLSYNKFSGKIPPSLLSLNHLLNLQLESNNLSGTVPEFQQKSLRSFNVSYNNLEGPIPPFLQSIDPSSYQGNPKLCGFPTRQICIIDPTGVPANSPENQPEDSPQSKKKKKGFFKQSLVVAIFVLFDVIVLVLVSYLFFVYFKKTKSNKKSKEKNQETVTQERGREEERGELSFMEEGGGFSLEELLRASAEGLGKGSFGSCYKAMLEGGPCVVVKRMKDLNNFSREEFGNQVRGLAQLKHPNLLPILGYYYSKEEKLLLLPYAPHGNLYDRIHGYRDSIGRIRFKWRSRLSVAQGVARAMAFLHSDSNALPHGNLKSTNVLLSANDRPLVADYSLSPFLALPSAVHRMVAYKSPEYLHRRKISPKSDVWSFGYLLLELLTGKISAHSALPGTTGVDLPVWVNRAVREEWTAEIFDQEILGAAEGLVQMLRVAMSCCERSPEKRPEMEAVLAEVEEIVASEATDGAEEGESAGSSEVSFVGTSESSASWRRASVSEERDDE</sequence>
<feature type="region of interest" description="Disordered" evidence="8">
    <location>
        <begin position="190"/>
        <end position="209"/>
    </location>
</feature>
<dbReference type="Gene3D" id="3.80.10.10">
    <property type="entry name" value="Ribonuclease Inhibitor"/>
    <property type="match status" value="1"/>
</dbReference>
<feature type="region of interest" description="Disordered" evidence="8">
    <location>
        <begin position="251"/>
        <end position="272"/>
    </location>
</feature>
<dbReference type="PROSITE" id="PS50011">
    <property type="entry name" value="PROTEIN_KINASE_DOM"/>
    <property type="match status" value="1"/>
</dbReference>
<evidence type="ECO:0000256" key="3">
    <source>
        <dbReference type="ARBA" id="ARBA00022692"/>
    </source>
</evidence>
<dbReference type="InterPro" id="IPR032675">
    <property type="entry name" value="LRR_dom_sf"/>
</dbReference>
<dbReference type="OrthoDB" id="248923at2759"/>
<feature type="binding site" evidence="7">
    <location>
        <position position="317"/>
    </location>
    <ligand>
        <name>ATP</name>
        <dbReference type="ChEBI" id="CHEBI:30616"/>
    </ligand>
</feature>
<dbReference type="SUPFAM" id="SSF52058">
    <property type="entry name" value="L domain-like"/>
    <property type="match status" value="1"/>
</dbReference>
<dbReference type="Pfam" id="PF07714">
    <property type="entry name" value="PK_Tyr_Ser-Thr"/>
    <property type="match status" value="1"/>
</dbReference>
<keyword evidence="5 9" id="KW-1133">Transmembrane helix</keyword>
<evidence type="ECO:0000259" key="10">
    <source>
        <dbReference type="PROSITE" id="PS50011"/>
    </source>
</evidence>
<keyword evidence="6 9" id="KW-0472">Membrane</keyword>
<dbReference type="GO" id="GO:0005524">
    <property type="term" value="F:ATP binding"/>
    <property type="evidence" value="ECO:0007669"/>
    <property type="project" value="UniProtKB-UniRule"/>
</dbReference>
<dbReference type="InterPro" id="IPR011009">
    <property type="entry name" value="Kinase-like_dom_sf"/>
</dbReference>
<dbReference type="Proteomes" id="UP000017836">
    <property type="component" value="Unassembled WGS sequence"/>
</dbReference>
<dbReference type="EMBL" id="KI397513">
    <property type="protein sequence ID" value="ERM94203.1"/>
    <property type="molecule type" value="Genomic_DNA"/>
</dbReference>
<accession>W1NFI4</accession>
<dbReference type="Gramene" id="ERM94203">
    <property type="protein sequence ID" value="ERM94203"/>
    <property type="gene ID" value="AMTR_s00010p00195960"/>
</dbReference>
<dbReference type="OMA" id="GLQCYEN"/>
<evidence type="ECO:0000313" key="12">
    <source>
        <dbReference type="Proteomes" id="UP000017836"/>
    </source>
</evidence>